<sequence length="88" mass="10126">MGKALYMGHYKKKQSDDLVNSWFTNIANFQSIAGRLLKAETEMEFEVFLEKAMSIDKRSTCLFIEKHQNELPKAHLGIAKAQLSKYLT</sequence>
<keyword evidence="2" id="KW-1185">Reference proteome</keyword>
<geneLocation type="plasmid" evidence="1 2">
    <name>pCY360</name>
</geneLocation>
<dbReference type="HOGENOM" id="CLU_2463247_0_0_9"/>
<dbReference type="RefSeq" id="WP_013282699.1">
    <property type="nucleotide sequence ID" value="NC_014389.1"/>
</dbReference>
<evidence type="ECO:0000313" key="2">
    <source>
        <dbReference type="Proteomes" id="UP000001299"/>
    </source>
</evidence>
<accession>E0S3R8</accession>
<dbReference type="EMBL" id="CP001812">
    <property type="protein sequence ID" value="ADL36050.1"/>
    <property type="molecule type" value="Genomic_DNA"/>
</dbReference>
<reference evidence="1 2" key="1">
    <citation type="journal article" date="2010" name="PLoS ONE">
        <title>The glycobiome of the rumen bacterium Butyrivibrio proteoclasticus B316(T) highlights adaptation to a polysaccharide-rich environment.</title>
        <authorList>
            <person name="Kelly W.J."/>
            <person name="Leahy S.C."/>
            <person name="Altermann E."/>
            <person name="Yeoman C.J."/>
            <person name="Dunne J.C."/>
            <person name="Kong Z."/>
            <person name="Pacheco D.M."/>
            <person name="Li D."/>
            <person name="Noel S.J."/>
            <person name="Moon C.D."/>
            <person name="Cookson A.L."/>
            <person name="Attwood G.T."/>
        </authorList>
    </citation>
    <scope>NUCLEOTIDE SEQUENCE [LARGE SCALE GENOMIC DNA]</scope>
    <source>
        <strain evidence="2">ATCC 51982 / DSM 14932 / B316</strain>
        <plasmid evidence="2">Plasmid pCY360</plasmid>
    </source>
</reference>
<dbReference type="KEGG" id="bpb:bpr_II111"/>
<keyword evidence="1" id="KW-0614">Plasmid</keyword>
<protein>
    <submittedName>
        <fullName evidence="1">Uncharacterized protein</fullName>
    </submittedName>
</protein>
<dbReference type="AlphaFoldDB" id="E0S3R8"/>
<gene>
    <name evidence="1" type="ordered locus">bpr_II111</name>
</gene>
<proteinExistence type="predicted"/>
<organism evidence="1 2">
    <name type="scientific">Butyrivibrio proteoclasticus (strain ATCC 51982 / DSM 14932 / B316)</name>
    <name type="common">Clostridium proteoclasticum</name>
    <dbReference type="NCBI Taxonomy" id="515622"/>
    <lineage>
        <taxon>Bacteria</taxon>
        <taxon>Bacillati</taxon>
        <taxon>Bacillota</taxon>
        <taxon>Clostridia</taxon>
        <taxon>Lachnospirales</taxon>
        <taxon>Lachnospiraceae</taxon>
        <taxon>Butyrivibrio</taxon>
    </lineage>
</organism>
<dbReference type="Proteomes" id="UP000001299">
    <property type="component" value="Plasmid pCY360"/>
</dbReference>
<name>E0S3R8_BUTPB</name>
<evidence type="ECO:0000313" key="1">
    <source>
        <dbReference type="EMBL" id="ADL36050.1"/>
    </source>
</evidence>